<comment type="caution">
    <text evidence="17">The sequence shown here is derived from an EMBL/GenBank/DDBJ whole genome shotgun (WGS) entry which is preliminary data.</text>
</comment>
<dbReference type="InterPro" id="IPR016194">
    <property type="entry name" value="SPOC-like_C_dom_sf"/>
</dbReference>
<dbReference type="GO" id="GO:0004386">
    <property type="term" value="F:helicase activity"/>
    <property type="evidence" value="ECO:0007669"/>
    <property type="project" value="UniProtKB-KW"/>
</dbReference>
<evidence type="ECO:0000256" key="15">
    <source>
        <dbReference type="SAM" id="MobiDB-lite"/>
    </source>
</evidence>
<feature type="region of interest" description="Disordered" evidence="15">
    <location>
        <begin position="775"/>
        <end position="817"/>
    </location>
</feature>
<feature type="compositionally biased region" description="Basic and acidic residues" evidence="15">
    <location>
        <begin position="866"/>
        <end position="881"/>
    </location>
</feature>
<dbReference type="InterPro" id="IPR005161">
    <property type="entry name" value="Ku_N"/>
</dbReference>
<keyword evidence="6" id="KW-0227">DNA damage</keyword>
<dbReference type="GO" id="GO:0005694">
    <property type="term" value="C:chromosome"/>
    <property type="evidence" value="ECO:0007669"/>
    <property type="project" value="UniProtKB-SubCell"/>
</dbReference>
<dbReference type="InterPro" id="IPR006164">
    <property type="entry name" value="DNA_bd_Ku70/Ku80"/>
</dbReference>
<evidence type="ECO:0000256" key="3">
    <source>
        <dbReference type="ARBA" id="ARBA00007726"/>
    </source>
</evidence>
<dbReference type="Gene3D" id="2.40.290.10">
    <property type="match status" value="1"/>
</dbReference>
<dbReference type="InterPro" id="IPR036494">
    <property type="entry name" value="Ku_C_sf"/>
</dbReference>
<feature type="compositionally biased region" description="Basic and acidic residues" evidence="15">
    <location>
        <begin position="847"/>
        <end position="860"/>
    </location>
</feature>
<dbReference type="SUPFAM" id="SSF100939">
    <property type="entry name" value="SPOC domain-like"/>
    <property type="match status" value="1"/>
</dbReference>
<evidence type="ECO:0000256" key="12">
    <source>
        <dbReference type="ARBA" id="ARBA00023204"/>
    </source>
</evidence>
<protein>
    <recommendedName>
        <fullName evidence="16">VWFA domain-containing protein</fullName>
    </recommendedName>
</protein>
<evidence type="ECO:0000256" key="14">
    <source>
        <dbReference type="SAM" id="Coils"/>
    </source>
</evidence>
<dbReference type="InterPro" id="IPR024193">
    <property type="entry name" value="Ku80"/>
</dbReference>
<dbReference type="EMBL" id="BLKM01000575">
    <property type="protein sequence ID" value="GFG35763.1"/>
    <property type="molecule type" value="Genomic_DNA"/>
</dbReference>
<keyword evidence="7" id="KW-0378">Hydrolase</keyword>
<comment type="similarity">
    <text evidence="3">Belongs to the ku80 family.</text>
</comment>
<dbReference type="Pfam" id="PF08785">
    <property type="entry name" value="Ku_PK_bind"/>
    <property type="match status" value="1"/>
</dbReference>
<name>A0A6L2PT11_COPFO</name>
<evidence type="ECO:0000256" key="2">
    <source>
        <dbReference type="ARBA" id="ARBA00004286"/>
    </source>
</evidence>
<feature type="region of interest" description="Disordered" evidence="15">
    <location>
        <begin position="173"/>
        <end position="197"/>
    </location>
</feature>
<dbReference type="GO" id="GO:0003690">
    <property type="term" value="F:double-stranded DNA binding"/>
    <property type="evidence" value="ECO:0007669"/>
    <property type="project" value="TreeGrafter"/>
</dbReference>
<dbReference type="FunFam" id="1.10.1600.10:FF:000002">
    <property type="entry name" value="X-ray repair cross-complementing protein 5"/>
    <property type="match status" value="1"/>
</dbReference>
<dbReference type="GO" id="GO:0016787">
    <property type="term" value="F:hydrolase activity"/>
    <property type="evidence" value="ECO:0007669"/>
    <property type="project" value="UniProtKB-KW"/>
</dbReference>
<evidence type="ECO:0000256" key="11">
    <source>
        <dbReference type="ARBA" id="ARBA00023172"/>
    </source>
</evidence>
<dbReference type="GO" id="GO:0006303">
    <property type="term" value="P:double-strand break repair via nonhomologous end joining"/>
    <property type="evidence" value="ECO:0007669"/>
    <property type="project" value="InterPro"/>
</dbReference>
<dbReference type="InParanoid" id="A0A6L2PT11"/>
<accession>A0A6L2PT11</accession>
<feature type="region of interest" description="Disordered" evidence="15">
    <location>
        <begin position="981"/>
        <end position="1013"/>
    </location>
</feature>
<dbReference type="CDD" id="cd00873">
    <property type="entry name" value="KU80"/>
    <property type="match status" value="1"/>
</dbReference>
<evidence type="ECO:0000256" key="1">
    <source>
        <dbReference type="ARBA" id="ARBA00004123"/>
    </source>
</evidence>
<dbReference type="FunCoup" id="A0A6L2PT11">
    <property type="interactions" value="1255"/>
</dbReference>
<evidence type="ECO:0000256" key="4">
    <source>
        <dbReference type="ARBA" id="ARBA00022454"/>
    </source>
</evidence>
<evidence type="ECO:0000256" key="6">
    <source>
        <dbReference type="ARBA" id="ARBA00022763"/>
    </source>
</evidence>
<keyword evidence="10" id="KW-0238">DNA-binding</keyword>
<evidence type="ECO:0000313" key="17">
    <source>
        <dbReference type="EMBL" id="GFG35763.1"/>
    </source>
</evidence>
<evidence type="ECO:0000256" key="8">
    <source>
        <dbReference type="ARBA" id="ARBA00022806"/>
    </source>
</evidence>
<evidence type="ECO:0000256" key="9">
    <source>
        <dbReference type="ARBA" id="ARBA00022840"/>
    </source>
</evidence>
<feature type="region of interest" description="Disordered" evidence="15">
    <location>
        <begin position="837"/>
        <end position="896"/>
    </location>
</feature>
<feature type="non-terminal residue" evidence="17">
    <location>
        <position position="1013"/>
    </location>
</feature>
<dbReference type="PANTHER" id="PTHR12604:SF4">
    <property type="entry name" value="X-RAY REPAIR CROSS-COMPLEMENTING PROTEIN 5"/>
    <property type="match status" value="1"/>
</dbReference>
<dbReference type="PANTHER" id="PTHR12604">
    <property type="entry name" value="KU AUTOANTIGEN DNA HELICASE"/>
    <property type="match status" value="1"/>
</dbReference>
<feature type="coiled-coil region" evidence="14">
    <location>
        <begin position="928"/>
        <end position="969"/>
    </location>
</feature>
<evidence type="ECO:0000313" key="18">
    <source>
        <dbReference type="Proteomes" id="UP000502823"/>
    </source>
</evidence>
<dbReference type="GO" id="GO:0000723">
    <property type="term" value="P:telomere maintenance"/>
    <property type="evidence" value="ECO:0007669"/>
    <property type="project" value="InterPro"/>
</dbReference>
<dbReference type="Pfam" id="PF03731">
    <property type="entry name" value="Ku_N"/>
    <property type="match status" value="1"/>
</dbReference>
<keyword evidence="12" id="KW-0234">DNA repair</keyword>
<dbReference type="GO" id="GO:0043564">
    <property type="term" value="C:Ku70:Ku80 complex"/>
    <property type="evidence" value="ECO:0007669"/>
    <property type="project" value="InterPro"/>
</dbReference>
<dbReference type="InterPro" id="IPR002035">
    <property type="entry name" value="VWF_A"/>
</dbReference>
<dbReference type="Gene3D" id="3.40.50.410">
    <property type="entry name" value="von Willebrand factor, type A domain"/>
    <property type="match status" value="1"/>
</dbReference>
<keyword evidence="18" id="KW-1185">Reference proteome</keyword>
<dbReference type="GO" id="GO:0003684">
    <property type="term" value="F:damaged DNA binding"/>
    <property type="evidence" value="ECO:0007669"/>
    <property type="project" value="InterPro"/>
</dbReference>
<evidence type="ECO:0000256" key="5">
    <source>
        <dbReference type="ARBA" id="ARBA00022741"/>
    </source>
</evidence>
<dbReference type="Gene3D" id="1.10.1600.10">
    <property type="match status" value="1"/>
</dbReference>
<dbReference type="InterPro" id="IPR014893">
    <property type="entry name" value="Ku_PK_bind"/>
</dbReference>
<keyword evidence="8" id="KW-0347">Helicase</keyword>
<dbReference type="Gene3D" id="1.25.40.240">
    <property type="entry name" value="Ku, C-terminal domain"/>
    <property type="match status" value="1"/>
</dbReference>
<dbReference type="OrthoDB" id="30826at2759"/>
<keyword evidence="13" id="KW-0539">Nucleus</keyword>
<dbReference type="SMART" id="SM00559">
    <property type="entry name" value="Ku78"/>
    <property type="match status" value="1"/>
</dbReference>
<organism evidence="17 18">
    <name type="scientific">Coptotermes formosanus</name>
    <name type="common">Formosan subterranean termite</name>
    <dbReference type="NCBI Taxonomy" id="36987"/>
    <lineage>
        <taxon>Eukaryota</taxon>
        <taxon>Metazoa</taxon>
        <taxon>Ecdysozoa</taxon>
        <taxon>Arthropoda</taxon>
        <taxon>Hexapoda</taxon>
        <taxon>Insecta</taxon>
        <taxon>Pterygota</taxon>
        <taxon>Neoptera</taxon>
        <taxon>Polyneoptera</taxon>
        <taxon>Dictyoptera</taxon>
        <taxon>Blattodea</taxon>
        <taxon>Blattoidea</taxon>
        <taxon>Termitoidae</taxon>
        <taxon>Rhinotermitidae</taxon>
        <taxon>Coptotermes</taxon>
    </lineage>
</organism>
<dbReference type="FunFam" id="2.40.290.10:FF:000005">
    <property type="entry name" value="X-ray repair cross-complementing protein 5"/>
    <property type="match status" value="1"/>
</dbReference>
<dbReference type="SUPFAM" id="SSF101420">
    <property type="entry name" value="C-terminal domain of Ku80"/>
    <property type="match status" value="1"/>
</dbReference>
<evidence type="ECO:0000256" key="7">
    <source>
        <dbReference type="ARBA" id="ARBA00022801"/>
    </source>
</evidence>
<dbReference type="GO" id="GO:0042162">
    <property type="term" value="F:telomeric DNA binding"/>
    <property type="evidence" value="ECO:0007669"/>
    <property type="project" value="InterPro"/>
</dbReference>
<keyword evidence="9" id="KW-0067">ATP-binding</keyword>
<feature type="compositionally biased region" description="Polar residues" evidence="15">
    <location>
        <begin position="882"/>
        <end position="891"/>
    </location>
</feature>
<dbReference type="GO" id="GO:0006310">
    <property type="term" value="P:DNA recombination"/>
    <property type="evidence" value="ECO:0007669"/>
    <property type="project" value="UniProtKB-KW"/>
</dbReference>
<dbReference type="PROSITE" id="PS50234">
    <property type="entry name" value="VWFA"/>
    <property type="match status" value="1"/>
</dbReference>
<evidence type="ECO:0000259" key="16">
    <source>
        <dbReference type="PROSITE" id="PS50234"/>
    </source>
</evidence>
<reference evidence="18" key="1">
    <citation type="submission" date="2020-01" db="EMBL/GenBank/DDBJ databases">
        <title>Draft genome sequence of the Termite Coptotermes fromosanus.</title>
        <authorList>
            <person name="Itakura S."/>
            <person name="Yosikawa Y."/>
            <person name="Umezawa K."/>
        </authorList>
    </citation>
    <scope>NUCLEOTIDE SEQUENCE [LARGE SCALE GENOMIC DNA]</scope>
</reference>
<keyword evidence="11" id="KW-0233">DNA recombination</keyword>
<dbReference type="Proteomes" id="UP000502823">
    <property type="component" value="Unassembled WGS sequence"/>
</dbReference>
<dbReference type="InterPro" id="IPR036465">
    <property type="entry name" value="vWFA_dom_sf"/>
</dbReference>
<sequence>MARSQKEAIVIILDIGHSVSQDTETIKSGFLENARECVSMILKRKILGQSKDEVALILLGSDETENSLNYKNIKVTHSLALPSWEVLQFVNNLKGTTVNADWLDAIVVAMNVLKEETKGKKFSERKLVLLSDLNTTVSEDEVDIIINALKGEELHLIVIGPDINLDVRKEAMDDDDDGETKYWTNGNDAEKSKSKQQSVGGSVLSHILREAGGVICSFADAVPQLMYFQKKNVRPSPWNVVMDIGPDIKVAVSGYRKITPATLPSWKHESAVDKGVNIESETSYIRQDENQTVVEREDVIEGFRFGTTLVPFSDIDKTMMSYQSGERCLSVLGFTKLGNVPRHLFVGKGVLYILARKGDSSAEIALSSLIHALDDEGLVAIARKVYNRNSNPVLGVMFPRISSKYECLVFIDLPYSEDMREFVFPPIVSDTNKPTKEQVDCINALIDNMDLQNVKNEYNEMSEAFKSKSLLNPYHQHVYHSLAHRALNEDAQLPPPTDYVVNLLKSPYESKPAYKLAMEEVKKQFQLIEVKQKTSRKSAAAVFKKDDKDEAEEGPSNVDLKDVTMASLIEAQVIEVGTVKPVQDFKALLERGEDFSKVCSQMQKVILNLVIHSFRADNFPKAETALQTLRIDCVTKDPSLYNDWVVQFRDSLFERDRKAFWDILVEARLGLISSEESPKSSVSVDEAVKFLEYEEPKQEEAAPEDEDMDADELFVSGSIMTSPLLHEKVWLEKDKCDEAERLYYENLVKLLGIKNGITNNRKALRPLTLTDTQMKPSLKPIRIDSPPKKQLSSSVLYDEIPPPPPPPAVNRKDLPDLHPIHPCSPSCIVKEIVLTGTTNPQPPLPQLKDEKRFKPKEAKEKRNKADKKGRDRRTVNKDENKGSSNTPNKNSLAGEVARARQHIKNSLECMDGIAPLATTANVEVANRVNSIEKDNAELKKYLDDLKAVIGKLQSRIDKLESHVKILEDKCGVASPTVPCGGAAPKTAPAAPAAKDEVVDGDDENVDLFGSDSE</sequence>
<comment type="subcellular location">
    <subcellularLocation>
        <location evidence="2">Chromosome</location>
    </subcellularLocation>
    <subcellularLocation>
        <location evidence="1">Nucleus</location>
    </subcellularLocation>
</comment>
<dbReference type="Pfam" id="PF02735">
    <property type="entry name" value="Ku"/>
    <property type="match status" value="1"/>
</dbReference>
<dbReference type="GO" id="GO:0005524">
    <property type="term" value="F:ATP binding"/>
    <property type="evidence" value="ECO:0007669"/>
    <property type="project" value="UniProtKB-KW"/>
</dbReference>
<evidence type="ECO:0000256" key="13">
    <source>
        <dbReference type="ARBA" id="ARBA00023242"/>
    </source>
</evidence>
<keyword evidence="4" id="KW-0158">Chromosome</keyword>
<feature type="compositionally biased region" description="Low complexity" evidence="15">
    <location>
        <begin position="982"/>
        <end position="992"/>
    </location>
</feature>
<evidence type="ECO:0000256" key="10">
    <source>
        <dbReference type="ARBA" id="ARBA00023125"/>
    </source>
</evidence>
<keyword evidence="5" id="KW-0547">Nucleotide-binding</keyword>
<keyword evidence="14" id="KW-0175">Coiled coil</keyword>
<gene>
    <name evidence="17" type="ORF">Cfor_05206</name>
</gene>
<dbReference type="AlphaFoldDB" id="A0A6L2PT11"/>
<feature type="domain" description="VWFA" evidence="16">
    <location>
        <begin position="8"/>
        <end position="160"/>
    </location>
</feature>
<proteinExistence type="inferred from homology"/>
<dbReference type="SUPFAM" id="SSF53300">
    <property type="entry name" value="vWA-like"/>
    <property type="match status" value="1"/>
</dbReference>